<reference evidence="5" key="1">
    <citation type="journal article" date="2013" name="Genome Announc.">
        <title>Draft genome sequence of the grapevine dieback fungus Eutypa lata UCR-EL1.</title>
        <authorList>
            <person name="Blanco-Ulate B."/>
            <person name="Rolshausen P.E."/>
            <person name="Cantu D."/>
        </authorList>
    </citation>
    <scope>NUCLEOTIDE SEQUENCE [LARGE SCALE GENOMIC DNA]</scope>
    <source>
        <strain evidence="5">UCR-EL1</strain>
    </source>
</reference>
<dbReference type="Gene3D" id="3.40.50.720">
    <property type="entry name" value="NAD(P)-binding Rossmann-like Domain"/>
    <property type="match status" value="2"/>
</dbReference>
<dbReference type="PANTHER" id="PTHR47706">
    <property type="entry name" value="NMRA-LIKE FAMILY PROTEIN"/>
    <property type="match status" value="1"/>
</dbReference>
<organism evidence="4 5">
    <name type="scientific">Eutypa lata (strain UCR-EL1)</name>
    <name type="common">Grapevine dieback disease fungus</name>
    <name type="synonym">Eutypa armeniacae</name>
    <dbReference type="NCBI Taxonomy" id="1287681"/>
    <lineage>
        <taxon>Eukaryota</taxon>
        <taxon>Fungi</taxon>
        <taxon>Dikarya</taxon>
        <taxon>Ascomycota</taxon>
        <taxon>Pezizomycotina</taxon>
        <taxon>Sordariomycetes</taxon>
        <taxon>Xylariomycetidae</taxon>
        <taxon>Xylariales</taxon>
        <taxon>Diatrypaceae</taxon>
        <taxon>Eutypa</taxon>
    </lineage>
</organism>
<name>M7SFH7_EUTLA</name>
<gene>
    <name evidence="4" type="ORF">UCREL1_7995</name>
</gene>
<keyword evidence="5" id="KW-1185">Reference proteome</keyword>
<dbReference type="GO" id="GO:0016491">
    <property type="term" value="F:oxidoreductase activity"/>
    <property type="evidence" value="ECO:0007669"/>
    <property type="project" value="UniProtKB-KW"/>
</dbReference>
<sequence length="291" mass="31865">MAIIAVADGTGGIGRALVEAITSRGRHEVKILSRKANDSLTKETVVPVIAVDYTDVEEVTRALRLSHQEMLPSVPMKLLAAAELQKSDLEHTVFYPGFLLDYYAGPSIKSYMSPLIVVIDMENNMAAVPGSGNTPVAFTHSLDIGRYVEATLNLEKWDSSYRIVGDKSTWNDFVKSAEIAKGKFNFYRTAEALCLPVGLVDDLTGTPFKIVHDSIEDLKKGRVTILPAVDKYLHLMSVPNKEVLSEFLGTFGQLFADGTFNIKEEGALNEIFPEIKPLTIKEAVEAAAKST</sequence>
<accession>M7SFH7</accession>
<evidence type="ECO:0000256" key="3">
    <source>
        <dbReference type="ARBA" id="ARBA00023002"/>
    </source>
</evidence>
<dbReference type="InterPro" id="IPR051609">
    <property type="entry name" value="NmrA/Isoflavone_reductase-like"/>
</dbReference>
<protein>
    <submittedName>
        <fullName evidence="4">Putative nmra-like family protein</fullName>
    </submittedName>
</protein>
<comment type="similarity">
    <text evidence="1">Belongs to the NmrA-type oxidoreductase family. Isoflavone reductase subfamily.</text>
</comment>
<dbReference type="PANTHER" id="PTHR47706:SF4">
    <property type="entry name" value="NMRA-LIKE DOMAIN-CONTAINING PROTEIN"/>
    <property type="match status" value="1"/>
</dbReference>
<dbReference type="EMBL" id="KB706951">
    <property type="protein sequence ID" value="EMR65019.1"/>
    <property type="molecule type" value="Genomic_DNA"/>
</dbReference>
<proteinExistence type="inferred from homology"/>
<dbReference type="InterPro" id="IPR036291">
    <property type="entry name" value="NAD(P)-bd_dom_sf"/>
</dbReference>
<dbReference type="SUPFAM" id="SSF51735">
    <property type="entry name" value="NAD(P)-binding Rossmann-fold domains"/>
    <property type="match status" value="1"/>
</dbReference>
<dbReference type="AlphaFoldDB" id="M7SFH7"/>
<keyword evidence="2" id="KW-0521">NADP</keyword>
<dbReference type="eggNOG" id="ENOG502SHYH">
    <property type="taxonomic scope" value="Eukaryota"/>
</dbReference>
<evidence type="ECO:0000256" key="2">
    <source>
        <dbReference type="ARBA" id="ARBA00022857"/>
    </source>
</evidence>
<dbReference type="OrthoDB" id="419598at2759"/>
<dbReference type="Proteomes" id="UP000012174">
    <property type="component" value="Unassembled WGS sequence"/>
</dbReference>
<evidence type="ECO:0000313" key="5">
    <source>
        <dbReference type="Proteomes" id="UP000012174"/>
    </source>
</evidence>
<dbReference type="KEGG" id="ela:UCREL1_7995"/>
<keyword evidence="3" id="KW-0560">Oxidoreductase</keyword>
<evidence type="ECO:0000256" key="1">
    <source>
        <dbReference type="ARBA" id="ARBA00005725"/>
    </source>
</evidence>
<dbReference type="HOGENOM" id="CLU_044876_0_0_1"/>
<evidence type="ECO:0000313" key="4">
    <source>
        <dbReference type="EMBL" id="EMR65019.1"/>
    </source>
</evidence>